<dbReference type="AlphaFoldDB" id="A0A1T5LIK0"/>
<dbReference type="RefSeq" id="WP_143785791.1">
    <property type="nucleotide sequence ID" value="NZ_FUZU01000002.1"/>
</dbReference>
<keyword evidence="1" id="KW-0472">Membrane</keyword>
<reference evidence="2 3" key="1">
    <citation type="submission" date="2017-02" db="EMBL/GenBank/DDBJ databases">
        <authorList>
            <person name="Peterson S.W."/>
        </authorList>
    </citation>
    <scope>NUCLEOTIDE SEQUENCE [LARGE SCALE GENOMIC DNA]</scope>
    <source>
        <strain evidence="2 3">DSM 25262</strain>
    </source>
</reference>
<protein>
    <submittedName>
        <fullName evidence="2">Uncharacterized protein</fullName>
    </submittedName>
</protein>
<dbReference type="EMBL" id="FUZU01000002">
    <property type="protein sequence ID" value="SKC75810.1"/>
    <property type="molecule type" value="Genomic_DNA"/>
</dbReference>
<keyword evidence="3" id="KW-1185">Reference proteome</keyword>
<keyword evidence="1" id="KW-0812">Transmembrane</keyword>
<dbReference type="Proteomes" id="UP000190961">
    <property type="component" value="Unassembled WGS sequence"/>
</dbReference>
<feature type="transmembrane region" description="Helical" evidence="1">
    <location>
        <begin position="94"/>
        <end position="117"/>
    </location>
</feature>
<evidence type="ECO:0000256" key="1">
    <source>
        <dbReference type="SAM" id="Phobius"/>
    </source>
</evidence>
<accession>A0A1T5LIK0</accession>
<feature type="transmembrane region" description="Helical" evidence="1">
    <location>
        <begin position="65"/>
        <end position="88"/>
    </location>
</feature>
<feature type="transmembrane region" description="Helical" evidence="1">
    <location>
        <begin position="32"/>
        <end position="53"/>
    </location>
</feature>
<keyword evidence="1" id="KW-1133">Transmembrane helix</keyword>
<name>A0A1T5LIK0_9BACT</name>
<gene>
    <name evidence="2" type="ORF">SAMN05660236_3305</name>
</gene>
<sequence>MKYIDTIAQTLFIAAALVFLFLGIFYHDVRGFIFVCQFFLGCWQVASCIISLIKHPENNSSRRKHLLISVFYILSLFVFGAAISHYKIPNVYTLIYGTVPAWALGIYYYIITLRWCFPKIKRSGFLPHLSF</sequence>
<evidence type="ECO:0000313" key="2">
    <source>
        <dbReference type="EMBL" id="SKC75810.1"/>
    </source>
</evidence>
<evidence type="ECO:0000313" key="3">
    <source>
        <dbReference type="Proteomes" id="UP000190961"/>
    </source>
</evidence>
<proteinExistence type="predicted"/>
<feature type="transmembrane region" description="Helical" evidence="1">
    <location>
        <begin position="7"/>
        <end position="26"/>
    </location>
</feature>
<organism evidence="2 3">
    <name type="scientific">Ohtaekwangia koreensis</name>
    <dbReference type="NCBI Taxonomy" id="688867"/>
    <lineage>
        <taxon>Bacteria</taxon>
        <taxon>Pseudomonadati</taxon>
        <taxon>Bacteroidota</taxon>
        <taxon>Cytophagia</taxon>
        <taxon>Cytophagales</taxon>
        <taxon>Fulvivirgaceae</taxon>
        <taxon>Ohtaekwangia</taxon>
    </lineage>
</organism>
<dbReference type="STRING" id="688867.SAMN05660236_3305"/>